<gene>
    <name evidence="7" type="ORF">Slin15195_G097120</name>
</gene>
<dbReference type="PANTHER" id="PTHR45922:SF1">
    <property type="entry name" value="CLEAVAGE AND POLYADENYLATION SPECIFICITY FACTOR SUBUNIT 2"/>
    <property type="match status" value="1"/>
</dbReference>
<dbReference type="Pfam" id="PF16661">
    <property type="entry name" value="Lactamase_B_6"/>
    <property type="match status" value="1"/>
</dbReference>
<dbReference type="SMART" id="SM01027">
    <property type="entry name" value="Beta-Casp"/>
    <property type="match status" value="1"/>
</dbReference>
<evidence type="ECO:0000256" key="2">
    <source>
        <dbReference type="ARBA" id="ARBA00022664"/>
    </source>
</evidence>
<dbReference type="GO" id="GO:0006397">
    <property type="term" value="P:mRNA processing"/>
    <property type="evidence" value="ECO:0007669"/>
    <property type="project" value="UniProtKB-KW"/>
</dbReference>
<dbReference type="PANTHER" id="PTHR45922">
    <property type="entry name" value="CLEAVAGE AND POLYADENYLATION SPECIFICITY FACTOR SUBUNIT 2"/>
    <property type="match status" value="1"/>
</dbReference>
<reference evidence="7" key="1">
    <citation type="submission" date="2022-06" db="EMBL/GenBank/DDBJ databases">
        <title>Complete genome sequences of two strains of the flax pathogen Septoria linicola.</title>
        <authorList>
            <person name="Lapalu N."/>
            <person name="Simon A."/>
            <person name="Demenou B."/>
            <person name="Paumier D."/>
            <person name="Guillot M.-P."/>
            <person name="Gout L."/>
            <person name="Valade R."/>
        </authorList>
    </citation>
    <scope>NUCLEOTIDE SEQUENCE</scope>
    <source>
        <strain evidence="7">SE15195</strain>
    </source>
</reference>
<evidence type="ECO:0000256" key="1">
    <source>
        <dbReference type="ARBA" id="ARBA00004123"/>
    </source>
</evidence>
<dbReference type="EMBL" id="CP099425">
    <property type="protein sequence ID" value="USW56393.1"/>
    <property type="molecule type" value="Genomic_DNA"/>
</dbReference>
<dbReference type="Pfam" id="PF10996">
    <property type="entry name" value="Beta-Casp"/>
    <property type="match status" value="1"/>
</dbReference>
<sequence>MFHFTPLLGAQSQSAASQSLLELDGGVKILVDVGWDEAFDAEQLQALEKHVSTLSVVLLTHATIDHMGAYAHCCKHIPHFSKVPVYATTPVINLGRTLLADLYASSPLAASIIPSSAIAANALEPDTDTDTAPKLLYHAPSADDIATYFSAIHPLRYSQPHQPVPSSFSPPVGNLTITAYSAGHTPGGTIWHIQHSLESIVYAADWNQGRENLLSGAAWLAGGANITEGLQRPTALICSSKGVEKTESLPRKKRDEILISLIRETIAQGGKVLIPTDSSARVLELAFMLNHTWRENISGPHAETYRNARIYMASRTSKSTVRQLSSMLEWMDDAIIRDAEAAMNKTQADEGRVPNLLEWQYVKQIESRNKLDQALRRKRPCILLASDASLEWGFSRQAMEKLAADPRNLVILTENVSQTNPAQLSLAQQLADFWQTSTKSGSQTGAKVVGTDGRSLQLRQLSAEGLTTEEDMLYQQYAARQQQLHSNLQGDNTANDTATAEIAEDQAEESSDDDDEDEDPEHQGRALNLSAQMTQSNKRKAGLSDAELGINVLIRSKHVHDFDVRNRKGRDKVFPFVQRKPKSDDYGDIIKPEDYLRAEERDTVDGVDMRAEVKQEAAAVGQKRKWGDVNGSNVKGKKDRKLQPDKRQKVEEKREPDDIDALIAKATGVTGADGVDAVESESEDDESDYEPDEGEDKPHQKAVLTTFQLTLQLRIAHIDFSGLHEKRDLQMLIPLIKPRKLILISGSESETQTLAAECRNLLSEGGEQKSDVFAPVVGEIIDASVDTNAWTIKLSRQLVKKLTWQNVRGLGVVALTGRLHAEPIEDDRTADQEENVKKKLKMLKGDSEDAEEQSKVERSGIPAVPVLDLVQTAMTTHHRATQPVHVGDLKLTDMRKLMIASGHSAEFRGEGTLLIDHTVVVRKSPSGKIEVEAGPGGLQKPQFRTKDNEASFYAVRKLIYGGLAVVAGV</sequence>
<dbReference type="InterPro" id="IPR011108">
    <property type="entry name" value="RMMBL"/>
</dbReference>
<feature type="region of interest" description="Disordered" evidence="5">
    <location>
        <begin position="621"/>
        <end position="699"/>
    </location>
</feature>
<dbReference type="CDD" id="cd16293">
    <property type="entry name" value="CPSF2-like_MBL-fold"/>
    <property type="match status" value="1"/>
</dbReference>
<accession>A0A9Q9B021</accession>
<proteinExistence type="inferred from homology"/>
<feature type="compositionally biased region" description="Acidic residues" evidence="5">
    <location>
        <begin position="503"/>
        <end position="520"/>
    </location>
</feature>
<keyword evidence="8" id="KW-1185">Reference proteome</keyword>
<evidence type="ECO:0000313" key="7">
    <source>
        <dbReference type="EMBL" id="USW56393.1"/>
    </source>
</evidence>
<name>A0A9Q9B021_9PEZI</name>
<dbReference type="InterPro" id="IPR035639">
    <property type="entry name" value="CPSF2_MBL"/>
</dbReference>
<evidence type="ECO:0000313" key="8">
    <source>
        <dbReference type="Proteomes" id="UP001056384"/>
    </source>
</evidence>
<comment type="similarity">
    <text evidence="4">Belongs to the metallo-beta-lactamase superfamily. RNA-metabolizing metallo-beta-lactamase-like family. CPSF2/YSH1 subfamily.</text>
</comment>
<dbReference type="Gene3D" id="3.60.15.10">
    <property type="entry name" value="Ribonuclease Z/Hydroxyacylglutathione hydrolase-like"/>
    <property type="match status" value="1"/>
</dbReference>
<dbReference type="SUPFAM" id="SSF56281">
    <property type="entry name" value="Metallo-hydrolase/oxidoreductase"/>
    <property type="match status" value="1"/>
</dbReference>
<evidence type="ECO:0000259" key="6">
    <source>
        <dbReference type="SMART" id="SM01027"/>
    </source>
</evidence>
<dbReference type="AlphaFoldDB" id="A0A9Q9B021"/>
<dbReference type="InterPro" id="IPR001279">
    <property type="entry name" value="Metallo-B-lactamas"/>
</dbReference>
<evidence type="ECO:0000256" key="4">
    <source>
        <dbReference type="RuleBase" id="RU365006"/>
    </source>
</evidence>
<dbReference type="InterPro" id="IPR027075">
    <property type="entry name" value="CPSF2"/>
</dbReference>
<keyword evidence="3 4" id="KW-0539">Nucleus</keyword>
<organism evidence="7 8">
    <name type="scientific">Septoria linicola</name>
    <dbReference type="NCBI Taxonomy" id="215465"/>
    <lineage>
        <taxon>Eukaryota</taxon>
        <taxon>Fungi</taxon>
        <taxon>Dikarya</taxon>
        <taxon>Ascomycota</taxon>
        <taxon>Pezizomycotina</taxon>
        <taxon>Dothideomycetes</taxon>
        <taxon>Dothideomycetidae</taxon>
        <taxon>Mycosphaerellales</taxon>
        <taxon>Mycosphaerellaceae</taxon>
        <taxon>Septoria</taxon>
    </lineage>
</organism>
<evidence type="ECO:0000256" key="3">
    <source>
        <dbReference type="ARBA" id="ARBA00023242"/>
    </source>
</evidence>
<feature type="domain" description="Beta-Casp" evidence="6">
    <location>
        <begin position="282"/>
        <end position="430"/>
    </location>
</feature>
<comment type="subcellular location">
    <subcellularLocation>
        <location evidence="1 4">Nucleus</location>
    </subcellularLocation>
</comment>
<dbReference type="Proteomes" id="UP001056384">
    <property type="component" value="Chromosome 8"/>
</dbReference>
<feature type="compositionally biased region" description="Acidic residues" evidence="5">
    <location>
        <begin position="676"/>
        <end position="695"/>
    </location>
</feature>
<dbReference type="GO" id="GO:0005847">
    <property type="term" value="C:mRNA cleavage and polyadenylation specificity factor complex"/>
    <property type="evidence" value="ECO:0007669"/>
    <property type="project" value="InterPro"/>
</dbReference>
<keyword evidence="4" id="KW-0694">RNA-binding</keyword>
<dbReference type="InterPro" id="IPR022712">
    <property type="entry name" value="Beta_Casp"/>
</dbReference>
<dbReference type="Pfam" id="PF07521">
    <property type="entry name" value="RMMBL"/>
    <property type="match status" value="1"/>
</dbReference>
<dbReference type="InterPro" id="IPR036866">
    <property type="entry name" value="RibonucZ/Hydroxyglut_hydro"/>
</dbReference>
<keyword evidence="2 4" id="KW-0507">mRNA processing</keyword>
<feature type="region of interest" description="Disordered" evidence="5">
    <location>
        <begin position="503"/>
        <end position="542"/>
    </location>
</feature>
<evidence type="ECO:0000256" key="5">
    <source>
        <dbReference type="SAM" id="MobiDB-lite"/>
    </source>
</evidence>
<dbReference type="GO" id="GO:0003723">
    <property type="term" value="F:RNA binding"/>
    <property type="evidence" value="ECO:0007669"/>
    <property type="project" value="UniProtKB-KW"/>
</dbReference>
<feature type="compositionally biased region" description="Basic and acidic residues" evidence="5">
    <location>
        <begin position="641"/>
        <end position="656"/>
    </location>
</feature>
<dbReference type="InterPro" id="IPR025069">
    <property type="entry name" value="Cpsf2_C"/>
</dbReference>
<dbReference type="Pfam" id="PF13299">
    <property type="entry name" value="CPSF100_C"/>
    <property type="match status" value="1"/>
</dbReference>
<protein>
    <recommendedName>
        <fullName evidence="4">Cleavage and polyadenylation specificity factor subunit 2</fullName>
    </recommendedName>
    <alternativeName>
        <fullName evidence="4">Cleavage and polyadenylation specificity factor 100 kDa subunit</fullName>
    </alternativeName>
</protein>